<evidence type="ECO:0008006" key="4">
    <source>
        <dbReference type="Google" id="ProtNLM"/>
    </source>
</evidence>
<proteinExistence type="predicted"/>
<dbReference type="SUPFAM" id="SSF81383">
    <property type="entry name" value="F-box domain"/>
    <property type="match status" value="1"/>
</dbReference>
<dbReference type="Gene3D" id="3.80.10.10">
    <property type="entry name" value="Ribonuclease Inhibitor"/>
    <property type="match status" value="1"/>
</dbReference>
<evidence type="ECO:0000313" key="3">
    <source>
        <dbReference type="Proteomes" id="UP000256328"/>
    </source>
</evidence>
<gene>
    <name evidence="2" type="ORF">BP5796_13158</name>
</gene>
<dbReference type="EMBL" id="PDLN01000026">
    <property type="protein sequence ID" value="RDW56517.1"/>
    <property type="molecule type" value="Genomic_DNA"/>
</dbReference>
<dbReference type="InterPro" id="IPR032675">
    <property type="entry name" value="LRR_dom_sf"/>
</dbReference>
<evidence type="ECO:0000256" key="1">
    <source>
        <dbReference type="SAM" id="MobiDB-lite"/>
    </source>
</evidence>
<comment type="caution">
    <text evidence="2">The sequence shown here is derived from an EMBL/GenBank/DDBJ whole genome shotgun (WGS) entry which is preliminary data.</text>
</comment>
<dbReference type="InterPro" id="IPR036047">
    <property type="entry name" value="F-box-like_dom_sf"/>
</dbReference>
<reference evidence="2 3" key="1">
    <citation type="journal article" date="2018" name="IMA Fungus">
        <title>IMA Genome-F 9: Draft genome sequence of Annulohypoxylon stygium, Aspergillus mulundensis, Berkeleyomyces basicola (syn. Thielaviopsis basicola), Ceratocystis smalleyi, two Cercospora beticola strains, Coleophoma cylindrospora, Fusarium fracticaudum, Phialophora cf. hyalina, and Morchella septimelata.</title>
        <authorList>
            <person name="Wingfield B.D."/>
            <person name="Bills G.F."/>
            <person name="Dong Y."/>
            <person name="Huang W."/>
            <person name="Nel W.J."/>
            <person name="Swalarsk-Parry B.S."/>
            <person name="Vaghefi N."/>
            <person name="Wilken P.M."/>
            <person name="An Z."/>
            <person name="de Beer Z.W."/>
            <person name="De Vos L."/>
            <person name="Chen L."/>
            <person name="Duong T.A."/>
            <person name="Gao Y."/>
            <person name="Hammerbacher A."/>
            <person name="Kikkert J.R."/>
            <person name="Li Y."/>
            <person name="Li H."/>
            <person name="Li K."/>
            <person name="Li Q."/>
            <person name="Liu X."/>
            <person name="Ma X."/>
            <person name="Naidoo K."/>
            <person name="Pethybridge S.J."/>
            <person name="Sun J."/>
            <person name="Steenkamp E.T."/>
            <person name="van der Nest M.A."/>
            <person name="van Wyk S."/>
            <person name="Wingfield M.J."/>
            <person name="Xiong C."/>
            <person name="Yue Q."/>
            <person name="Zhang X."/>
        </authorList>
    </citation>
    <scope>NUCLEOTIDE SEQUENCE [LARGE SCALE GENOMIC DNA]</scope>
    <source>
        <strain evidence="2 3">BP5796</strain>
    </source>
</reference>
<dbReference type="Proteomes" id="UP000256328">
    <property type="component" value="Unassembled WGS sequence"/>
</dbReference>
<protein>
    <recommendedName>
        <fullName evidence="4">F-box domain-containing protein</fullName>
    </recommendedName>
</protein>
<name>A0A3D8Q480_9HELO</name>
<organism evidence="2 3">
    <name type="scientific">Coleophoma crateriformis</name>
    <dbReference type="NCBI Taxonomy" id="565419"/>
    <lineage>
        <taxon>Eukaryota</taxon>
        <taxon>Fungi</taxon>
        <taxon>Dikarya</taxon>
        <taxon>Ascomycota</taxon>
        <taxon>Pezizomycotina</taxon>
        <taxon>Leotiomycetes</taxon>
        <taxon>Helotiales</taxon>
        <taxon>Dermateaceae</taxon>
        <taxon>Coleophoma</taxon>
    </lineage>
</organism>
<feature type="region of interest" description="Disordered" evidence="1">
    <location>
        <begin position="432"/>
        <end position="469"/>
    </location>
</feature>
<evidence type="ECO:0000313" key="2">
    <source>
        <dbReference type="EMBL" id="RDW56517.1"/>
    </source>
</evidence>
<sequence length="469" mass="54000">MASFGSSRPFTDRIPPEIIICIFEELQKQDVSSLRLTSKAFAHLGAKAMFQTIDVLFSYKSLGHIKAISEDPNLSKLVHEIRYDDFYIGCVKQAYFEKVMFRLWHEQSSLGIVLSASREEMMLKAWENYKTFVRGQRRLLYEDIFEETCIDVFERLPNLTSIRISSTLGLKAQRLCSEMMFCPPDFRSSYFWRDISRPSRMVRTARTLLHACRSANINLTDLEISNIDWAFLIEDMGSESKTPHIPIAALGNLKHFGLSITGEIKVDLWHSMALVKKMLKPSMKSLESLSLSFNQEADDSQMLVFFARFCRMNWDNLKNLSLGFINLTHDKFIGFCKRHRETLRNVTLTQVSVTEGSWANVFTSMKRHLKLENIQLVGLFTEVLVAIPSNGIGTMFDQCIGFDATDYTTEFENFFLGDGQLPALKFTSRNTPWDDVEQENGNRYSDDWDAEEDSESDLESDSDGEEIFW</sequence>
<dbReference type="AlphaFoldDB" id="A0A3D8Q480"/>
<accession>A0A3D8Q480</accession>
<keyword evidence="3" id="KW-1185">Reference proteome</keyword>
<dbReference type="OrthoDB" id="5422579at2759"/>
<dbReference type="SUPFAM" id="SSF52047">
    <property type="entry name" value="RNI-like"/>
    <property type="match status" value="1"/>
</dbReference>
<feature type="compositionally biased region" description="Acidic residues" evidence="1">
    <location>
        <begin position="447"/>
        <end position="469"/>
    </location>
</feature>